<dbReference type="AlphaFoldDB" id="A0AAN6VQ40"/>
<proteinExistence type="predicted"/>
<comment type="caution">
    <text evidence="3">The sequence shown here is derived from an EMBL/GenBank/DDBJ whole genome shotgun (WGS) entry which is preliminary data.</text>
</comment>
<reference evidence="3" key="2">
    <citation type="submission" date="2023-05" db="EMBL/GenBank/DDBJ databases">
        <authorList>
            <consortium name="Lawrence Berkeley National Laboratory"/>
            <person name="Steindorff A."/>
            <person name="Hensen N."/>
            <person name="Bonometti L."/>
            <person name="Westerberg I."/>
            <person name="Brannstrom I.O."/>
            <person name="Guillou S."/>
            <person name="Cros-Aarteil S."/>
            <person name="Calhoun S."/>
            <person name="Haridas S."/>
            <person name="Kuo A."/>
            <person name="Mondo S."/>
            <person name="Pangilinan J."/>
            <person name="Riley R."/>
            <person name="Labutti K."/>
            <person name="Andreopoulos B."/>
            <person name="Lipzen A."/>
            <person name="Chen C."/>
            <person name="Yanf M."/>
            <person name="Daum C."/>
            <person name="Ng V."/>
            <person name="Clum A."/>
            <person name="Ohm R."/>
            <person name="Martin F."/>
            <person name="Silar P."/>
            <person name="Natvig D."/>
            <person name="Lalanne C."/>
            <person name="Gautier V."/>
            <person name="Ament-Velasquez S.L."/>
            <person name="Kruys A."/>
            <person name="Hutchinson M.I."/>
            <person name="Powell A.J."/>
            <person name="Barry K."/>
            <person name="Miller A.N."/>
            <person name="Grigoriev I.V."/>
            <person name="Debuchy R."/>
            <person name="Gladieux P."/>
            <person name="Thoren M.H."/>
            <person name="Johannesson H."/>
        </authorList>
    </citation>
    <scope>NUCLEOTIDE SEQUENCE</scope>
    <source>
        <strain evidence="3">CBS 538.74</strain>
    </source>
</reference>
<evidence type="ECO:0000256" key="1">
    <source>
        <dbReference type="SAM" id="MobiDB-lite"/>
    </source>
</evidence>
<dbReference type="Proteomes" id="UP001302745">
    <property type="component" value="Unassembled WGS sequence"/>
</dbReference>
<gene>
    <name evidence="3" type="ORF">C8A00DRAFT_42055</name>
</gene>
<organism evidence="3 4">
    <name type="scientific">Chaetomidium leptoderma</name>
    <dbReference type="NCBI Taxonomy" id="669021"/>
    <lineage>
        <taxon>Eukaryota</taxon>
        <taxon>Fungi</taxon>
        <taxon>Dikarya</taxon>
        <taxon>Ascomycota</taxon>
        <taxon>Pezizomycotina</taxon>
        <taxon>Sordariomycetes</taxon>
        <taxon>Sordariomycetidae</taxon>
        <taxon>Sordariales</taxon>
        <taxon>Chaetomiaceae</taxon>
        <taxon>Chaetomidium</taxon>
    </lineage>
</organism>
<evidence type="ECO:0000313" key="3">
    <source>
        <dbReference type="EMBL" id="KAK4155335.1"/>
    </source>
</evidence>
<dbReference type="PANTHER" id="PTHR40628:SF1">
    <property type="entry name" value="CHROMO DOMAIN-CONTAINING PROTEIN"/>
    <property type="match status" value="1"/>
</dbReference>
<feature type="region of interest" description="Disordered" evidence="1">
    <location>
        <begin position="179"/>
        <end position="215"/>
    </location>
</feature>
<accession>A0AAN6VQ40</accession>
<dbReference type="EMBL" id="MU856890">
    <property type="protein sequence ID" value="KAK4155335.1"/>
    <property type="molecule type" value="Genomic_DNA"/>
</dbReference>
<protein>
    <recommendedName>
        <fullName evidence="2">Retrovirus-related Pol polyprotein from transposon TNT 1-94-like beta-barrel domain-containing protein</fullName>
    </recommendedName>
</protein>
<dbReference type="Pfam" id="PF22936">
    <property type="entry name" value="Pol_BBD"/>
    <property type="match status" value="1"/>
</dbReference>
<dbReference type="InterPro" id="IPR054722">
    <property type="entry name" value="PolX-like_BBD"/>
</dbReference>
<feature type="compositionally biased region" description="Basic and acidic residues" evidence="1">
    <location>
        <begin position="182"/>
        <end position="202"/>
    </location>
</feature>
<dbReference type="PANTHER" id="PTHR40628">
    <property type="entry name" value="CHROMO DOMAIN-CONTAINING PROTEIN"/>
    <property type="match status" value="1"/>
</dbReference>
<sequence>MATPSETPGLCPDWVLASGSNVHVARDRAWFSTYTPFPTFTTSYIMTRGQEALGIGDVHLPVKLFPKRSGPGAHGTPHLRNVLHVPTAICNIVGNPGTGDYYDMVLGGLGDDGKDAAITAEDGRRLGYFVSRDLWVLKLSGPPIGPVVGPSMFEPGGHYVINATWPDSERQRWAAAQAGRLGLDHGTNREVSDGGKGKDKAEAAPSAPYQEEEKGWLKREWGGEFKFLTAHGLSIYKEEDRDEGRRMARAMMEVDEDGDTNM</sequence>
<keyword evidence="4" id="KW-1185">Reference proteome</keyword>
<name>A0AAN6VQ40_9PEZI</name>
<evidence type="ECO:0000259" key="2">
    <source>
        <dbReference type="Pfam" id="PF22936"/>
    </source>
</evidence>
<reference evidence="3" key="1">
    <citation type="journal article" date="2023" name="Mol. Phylogenet. Evol.">
        <title>Genome-scale phylogeny and comparative genomics of the fungal order Sordariales.</title>
        <authorList>
            <person name="Hensen N."/>
            <person name="Bonometti L."/>
            <person name="Westerberg I."/>
            <person name="Brannstrom I.O."/>
            <person name="Guillou S."/>
            <person name="Cros-Aarteil S."/>
            <person name="Calhoun S."/>
            <person name="Haridas S."/>
            <person name="Kuo A."/>
            <person name="Mondo S."/>
            <person name="Pangilinan J."/>
            <person name="Riley R."/>
            <person name="LaButti K."/>
            <person name="Andreopoulos B."/>
            <person name="Lipzen A."/>
            <person name="Chen C."/>
            <person name="Yan M."/>
            <person name="Daum C."/>
            <person name="Ng V."/>
            <person name="Clum A."/>
            <person name="Steindorff A."/>
            <person name="Ohm R.A."/>
            <person name="Martin F."/>
            <person name="Silar P."/>
            <person name="Natvig D.O."/>
            <person name="Lalanne C."/>
            <person name="Gautier V."/>
            <person name="Ament-Velasquez S.L."/>
            <person name="Kruys A."/>
            <person name="Hutchinson M.I."/>
            <person name="Powell A.J."/>
            <person name="Barry K."/>
            <person name="Miller A.N."/>
            <person name="Grigoriev I.V."/>
            <person name="Debuchy R."/>
            <person name="Gladieux P."/>
            <person name="Hiltunen Thoren M."/>
            <person name="Johannesson H."/>
        </authorList>
    </citation>
    <scope>NUCLEOTIDE SEQUENCE</scope>
    <source>
        <strain evidence="3">CBS 538.74</strain>
    </source>
</reference>
<evidence type="ECO:0000313" key="4">
    <source>
        <dbReference type="Proteomes" id="UP001302745"/>
    </source>
</evidence>
<feature type="domain" description="Retrovirus-related Pol polyprotein from transposon TNT 1-94-like beta-barrel" evidence="2">
    <location>
        <begin position="14"/>
        <end position="92"/>
    </location>
</feature>